<accession>A0AA37N1B9</accession>
<organism evidence="3 4">
    <name type="scientific">Faecalibacterium gallinarum</name>
    <dbReference type="NCBI Taxonomy" id="2903556"/>
    <lineage>
        <taxon>Bacteria</taxon>
        <taxon>Bacillati</taxon>
        <taxon>Bacillota</taxon>
        <taxon>Clostridia</taxon>
        <taxon>Eubacteriales</taxon>
        <taxon>Oscillospiraceae</taxon>
        <taxon>Faecalibacterium</taxon>
    </lineage>
</organism>
<feature type="domain" description="VanZ-like" evidence="2">
    <location>
        <begin position="5"/>
        <end position="136"/>
    </location>
</feature>
<dbReference type="InterPro" id="IPR006976">
    <property type="entry name" value="VanZ-like"/>
</dbReference>
<name>A0AA37N1B9_9FIRM</name>
<proteinExistence type="predicted"/>
<evidence type="ECO:0000259" key="2">
    <source>
        <dbReference type="Pfam" id="PF04892"/>
    </source>
</evidence>
<evidence type="ECO:0000313" key="3">
    <source>
        <dbReference type="EMBL" id="GJN65867.1"/>
    </source>
</evidence>
<keyword evidence="1" id="KW-0812">Transmembrane</keyword>
<protein>
    <recommendedName>
        <fullName evidence="2">VanZ-like domain-containing protein</fullName>
    </recommendedName>
</protein>
<dbReference type="RefSeq" id="WP_238318075.1">
    <property type="nucleotide sequence ID" value="NZ_BQKV01000110.1"/>
</dbReference>
<evidence type="ECO:0000313" key="4">
    <source>
        <dbReference type="Proteomes" id="UP001055185"/>
    </source>
</evidence>
<keyword evidence="4" id="KW-1185">Reference proteome</keyword>
<comment type="caution">
    <text evidence="3">The sequence shown here is derived from an EMBL/GenBank/DDBJ whole genome shotgun (WGS) entry which is preliminary data.</text>
</comment>
<dbReference type="NCBIfam" id="NF037970">
    <property type="entry name" value="vanZ_1"/>
    <property type="match status" value="1"/>
</dbReference>
<dbReference type="EMBL" id="BQKV01000110">
    <property type="protein sequence ID" value="GJN65867.1"/>
    <property type="molecule type" value="Genomic_DNA"/>
</dbReference>
<evidence type="ECO:0000256" key="1">
    <source>
        <dbReference type="SAM" id="Phobius"/>
    </source>
</evidence>
<reference evidence="3" key="1">
    <citation type="journal article" date="2022" name="Int. J. Syst. Evol. Microbiol.">
        <title>Genome-based, phenotypic and chemotaxonomic classification of Faecalibacterium strains: proposal of three novel species Faecalibacterium duncaniae sp. nov., Faecalibacterium hattorii sp. nov. and Faecalibacterium gallinarum sp. nov. .</title>
        <authorList>
            <person name="Sakamoto M."/>
            <person name="Sakurai N."/>
            <person name="Tanno H."/>
            <person name="Iino T."/>
            <person name="Ohkuma M."/>
            <person name="Endo A."/>
        </authorList>
    </citation>
    <scope>NUCLEOTIDE SEQUENCE</scope>
    <source>
        <strain evidence="3">JCM 17207</strain>
    </source>
</reference>
<keyword evidence="1" id="KW-0472">Membrane</keyword>
<keyword evidence="1" id="KW-1133">Transmembrane helix</keyword>
<dbReference type="Proteomes" id="UP001055185">
    <property type="component" value="Unassembled WGS sequence"/>
</dbReference>
<dbReference type="Pfam" id="PF04892">
    <property type="entry name" value="VanZ"/>
    <property type="match status" value="1"/>
</dbReference>
<gene>
    <name evidence="3" type="ORF">JCM17207_24920</name>
</gene>
<dbReference type="AlphaFoldDB" id="A0AA37N1B9"/>
<sequence length="154" mass="17543">MRVLFTIALIGTIWFIFSNSMQVAAVSQAASGRVLDLLQRILRRAGLPGLAAQLTEHFVRKMAHFCEYALEGFWLMLCLRVYTRHYVRHISWPVLGGLLTALCDETIQIFTSGRSSQLTDVWLDFAGVLAGLLVGLFLLSFWRMCVILLRHREE</sequence>
<feature type="transmembrane region" description="Helical" evidence="1">
    <location>
        <begin position="121"/>
        <end position="142"/>
    </location>
</feature>